<reference evidence="2 3" key="1">
    <citation type="journal article" date="2024" name="G3 (Bethesda)">
        <title>Genome assembly of Hibiscus sabdariffa L. provides insights into metabolisms of medicinal natural products.</title>
        <authorList>
            <person name="Kim T."/>
        </authorList>
    </citation>
    <scope>NUCLEOTIDE SEQUENCE [LARGE SCALE GENOMIC DNA]</scope>
    <source>
        <strain evidence="2">TK-2024</strain>
        <tissue evidence="2">Old leaves</tissue>
    </source>
</reference>
<accession>A0ABR2RTK2</accession>
<feature type="compositionally biased region" description="Pro residues" evidence="1">
    <location>
        <begin position="43"/>
        <end position="57"/>
    </location>
</feature>
<keyword evidence="3" id="KW-1185">Reference proteome</keyword>
<evidence type="ECO:0000256" key="1">
    <source>
        <dbReference type="SAM" id="MobiDB-lite"/>
    </source>
</evidence>
<gene>
    <name evidence="2" type="ORF">V6N11_007127</name>
</gene>
<proteinExistence type="predicted"/>
<organism evidence="2 3">
    <name type="scientific">Hibiscus sabdariffa</name>
    <name type="common">roselle</name>
    <dbReference type="NCBI Taxonomy" id="183260"/>
    <lineage>
        <taxon>Eukaryota</taxon>
        <taxon>Viridiplantae</taxon>
        <taxon>Streptophyta</taxon>
        <taxon>Embryophyta</taxon>
        <taxon>Tracheophyta</taxon>
        <taxon>Spermatophyta</taxon>
        <taxon>Magnoliopsida</taxon>
        <taxon>eudicotyledons</taxon>
        <taxon>Gunneridae</taxon>
        <taxon>Pentapetalae</taxon>
        <taxon>rosids</taxon>
        <taxon>malvids</taxon>
        <taxon>Malvales</taxon>
        <taxon>Malvaceae</taxon>
        <taxon>Malvoideae</taxon>
        <taxon>Hibiscus</taxon>
    </lineage>
</organism>
<evidence type="ECO:0000313" key="2">
    <source>
        <dbReference type="EMBL" id="KAK9016042.1"/>
    </source>
</evidence>
<name>A0ABR2RTK2_9ROSI</name>
<dbReference type="EMBL" id="JBBPBN010000021">
    <property type="protein sequence ID" value="KAK9016042.1"/>
    <property type="molecule type" value="Genomic_DNA"/>
</dbReference>
<feature type="region of interest" description="Disordered" evidence="1">
    <location>
        <begin position="43"/>
        <end position="67"/>
    </location>
</feature>
<comment type="caution">
    <text evidence="2">The sequence shown here is derived from an EMBL/GenBank/DDBJ whole genome shotgun (WGS) entry which is preliminary data.</text>
</comment>
<sequence length="97" mass="11050">MYPQKHGFCSFSLEQQVADGGAPDMNAHRVKAVRDYMSLPPPFEFRPKTSSPPPVPPHIRQQRKPSPSSVFLHKKATMLIETVFCESVWDMSWGHNL</sequence>
<evidence type="ECO:0000313" key="3">
    <source>
        <dbReference type="Proteomes" id="UP001396334"/>
    </source>
</evidence>
<dbReference type="Proteomes" id="UP001396334">
    <property type="component" value="Unassembled WGS sequence"/>
</dbReference>
<protein>
    <submittedName>
        <fullName evidence="2">Uncharacterized protein</fullName>
    </submittedName>
</protein>